<name>A0AC61NB57_9FIRM</name>
<evidence type="ECO:0000313" key="2">
    <source>
        <dbReference type="Proteomes" id="UP000595814"/>
    </source>
</evidence>
<dbReference type="EMBL" id="CP066744">
    <property type="protein sequence ID" value="QQK08543.1"/>
    <property type="molecule type" value="Genomic_DNA"/>
</dbReference>
<proteinExistence type="predicted"/>
<accession>A0AC61NB57</accession>
<evidence type="ECO:0000313" key="1">
    <source>
        <dbReference type="EMBL" id="QQK08543.1"/>
    </source>
</evidence>
<keyword evidence="2" id="KW-1185">Reference proteome</keyword>
<protein>
    <submittedName>
        <fullName evidence="1">Response regulator transcription factor</fullName>
    </submittedName>
</protein>
<sequence>MYNIYVVEDEDNIRDLVVYALNNSGFKAVGLLGYKELEKELLKKTPDLIILDIMLEEEDGYTILEKLKSSDKYCEIPVIMLTAKTDEMDKVRGLDMGADDYITKPFGVMELISRIKAVLRRAGVSKKIDENNIVEFKNIVIDLNKRIVTVNNEIIKLTYKEFELLLYLIENKNIVLTRQKLTEEIWGFDYEGETRTVDVHIRTLRQKLGELSSYIVTVRNVGYKIVD</sequence>
<gene>
    <name evidence="1" type="ORF">JFY71_03115</name>
</gene>
<reference evidence="1 2" key="1">
    <citation type="journal article" date="2022" name="Int. J. Syst. Evol. Microbiol.">
        <title>Miniphocaeibacter halophilus sp. nov., an ammonium-tolerant acetate-producing bacterium isolated from a biogas system.</title>
        <authorList>
            <person name="Schnurer A."/>
            <person name="Singh A."/>
            <person name="Bi S."/>
            <person name="Qiao W."/>
            <person name="Westerholm M."/>
        </authorList>
    </citation>
    <scope>NUCLEOTIDE SEQUENCE [LARGE SCALE GENOMIC DNA]</scope>
    <source>
        <strain evidence="1 2">AMB_01</strain>
    </source>
</reference>
<organism evidence="1 2">
    <name type="scientific">Miniphocaeibacter halophilus</name>
    <dbReference type="NCBI Taxonomy" id="2931922"/>
    <lineage>
        <taxon>Bacteria</taxon>
        <taxon>Bacillati</taxon>
        <taxon>Bacillota</taxon>
        <taxon>Tissierellia</taxon>
        <taxon>Tissierellales</taxon>
        <taxon>Peptoniphilaceae</taxon>
        <taxon>Miniphocaeibacter</taxon>
    </lineage>
</organism>
<dbReference type="Proteomes" id="UP000595814">
    <property type="component" value="Chromosome"/>
</dbReference>